<comment type="caution">
    <text evidence="2">The sequence shown here is derived from an EMBL/GenBank/DDBJ whole genome shotgun (WGS) entry which is preliminary data.</text>
</comment>
<evidence type="ECO:0000313" key="2">
    <source>
        <dbReference type="EMBL" id="EET78844.1"/>
    </source>
</evidence>
<gene>
    <name evidence="2" type="ORF">CAMSH0001_1448</name>
</gene>
<evidence type="ECO:0000256" key="1">
    <source>
        <dbReference type="SAM" id="Phobius"/>
    </source>
</evidence>
<proteinExistence type="predicted"/>
<organism evidence="2 3">
    <name type="scientific">Campylobacter showae RM3277</name>
    <dbReference type="NCBI Taxonomy" id="553219"/>
    <lineage>
        <taxon>Bacteria</taxon>
        <taxon>Pseudomonadati</taxon>
        <taxon>Campylobacterota</taxon>
        <taxon>Epsilonproteobacteria</taxon>
        <taxon>Campylobacterales</taxon>
        <taxon>Campylobacteraceae</taxon>
        <taxon>Campylobacter</taxon>
    </lineage>
</organism>
<dbReference type="EMBL" id="ACVQ01000032">
    <property type="protein sequence ID" value="EET78844.1"/>
    <property type="molecule type" value="Genomic_DNA"/>
</dbReference>
<keyword evidence="1" id="KW-1133">Transmembrane helix</keyword>
<evidence type="ECO:0000313" key="3">
    <source>
        <dbReference type="Proteomes" id="UP000003107"/>
    </source>
</evidence>
<reference evidence="2 3" key="1">
    <citation type="submission" date="2009-07" db="EMBL/GenBank/DDBJ databases">
        <authorList>
            <person name="Madupu R."/>
            <person name="Sebastian Y."/>
            <person name="Durkin A.S."/>
            <person name="Torralba M."/>
            <person name="Methe B."/>
            <person name="Sutton G.G."/>
            <person name="Strausberg R.L."/>
            <person name="Nelson K.E."/>
        </authorList>
    </citation>
    <scope>NUCLEOTIDE SEQUENCE [LARGE SCALE GENOMIC DNA]</scope>
    <source>
        <strain evidence="2 3">RM3277</strain>
    </source>
</reference>
<sequence>MSPRYFFVLRLCFRGSFYAFMFDFAAYIFDVCIVFVRALFTDS</sequence>
<dbReference type="STRING" id="553219.CAMSH0001_1448"/>
<keyword evidence="1" id="KW-0812">Transmembrane</keyword>
<keyword evidence="3" id="KW-1185">Reference proteome</keyword>
<name>C6RIV1_9BACT</name>
<accession>C6RIV1</accession>
<keyword evidence="1" id="KW-0472">Membrane</keyword>
<dbReference type="AlphaFoldDB" id="C6RIV1"/>
<feature type="transmembrane region" description="Helical" evidence="1">
    <location>
        <begin position="20"/>
        <end position="40"/>
    </location>
</feature>
<protein>
    <submittedName>
        <fullName evidence="2">Uncharacterized protein</fullName>
    </submittedName>
</protein>
<dbReference type="Proteomes" id="UP000003107">
    <property type="component" value="Unassembled WGS sequence"/>
</dbReference>